<accession>A0AAQ4E493</accession>
<reference evidence="7 8" key="1">
    <citation type="journal article" date="2023" name="Arcadia Sci">
        <title>De novo assembly of a long-read Amblyomma americanum tick genome.</title>
        <authorList>
            <person name="Chou S."/>
            <person name="Poskanzer K.E."/>
            <person name="Rollins M."/>
            <person name="Thuy-Boun P.S."/>
        </authorList>
    </citation>
    <scope>NUCLEOTIDE SEQUENCE [LARGE SCALE GENOMIC DNA]</scope>
    <source>
        <strain evidence="7">F_SG_1</strain>
        <tissue evidence="7">Salivary glands</tissue>
    </source>
</reference>
<keyword evidence="2 4" id="KW-0863">Zinc-finger</keyword>
<evidence type="ECO:0000256" key="2">
    <source>
        <dbReference type="ARBA" id="ARBA00022771"/>
    </source>
</evidence>
<dbReference type="GO" id="GO:0000785">
    <property type="term" value="C:chromatin"/>
    <property type="evidence" value="ECO:0007669"/>
    <property type="project" value="TreeGrafter"/>
</dbReference>
<proteinExistence type="predicted"/>
<sequence length="172" mass="19201">MVKQKLWCQPYSDVVISSFRMTLACPQGRTGMGVLCRGTDCSRLECFDATHYLRMNEKTPSWTFPLCGRLAPFPSLVVDKLFTEILAMTPSDCIMVLFHEDGSWSSLAPKEEMVPVKGASSSSELPACRSSTPPTSTSSELCERPRKWSRIEVIDLAELDDDEDSGTVLLRR</sequence>
<dbReference type="PANTHER" id="PTHR10782">
    <property type="entry name" value="ZINC FINGER MIZ DOMAIN-CONTAINING PROTEIN"/>
    <property type="match status" value="1"/>
</dbReference>
<dbReference type="GO" id="GO:0003712">
    <property type="term" value="F:transcription coregulator activity"/>
    <property type="evidence" value="ECO:0007669"/>
    <property type="project" value="TreeGrafter"/>
</dbReference>
<evidence type="ECO:0000313" key="7">
    <source>
        <dbReference type="EMBL" id="KAK8769524.1"/>
    </source>
</evidence>
<gene>
    <name evidence="7" type="ORF">V5799_014010</name>
</gene>
<organism evidence="7 8">
    <name type="scientific">Amblyomma americanum</name>
    <name type="common">Lone star tick</name>
    <dbReference type="NCBI Taxonomy" id="6943"/>
    <lineage>
        <taxon>Eukaryota</taxon>
        <taxon>Metazoa</taxon>
        <taxon>Ecdysozoa</taxon>
        <taxon>Arthropoda</taxon>
        <taxon>Chelicerata</taxon>
        <taxon>Arachnida</taxon>
        <taxon>Acari</taxon>
        <taxon>Parasitiformes</taxon>
        <taxon>Ixodida</taxon>
        <taxon>Ixodoidea</taxon>
        <taxon>Ixodidae</taxon>
        <taxon>Amblyomminae</taxon>
        <taxon>Amblyomma</taxon>
    </lineage>
</organism>
<protein>
    <recommendedName>
        <fullName evidence="6">SP-RING-type domain-containing protein</fullName>
    </recommendedName>
</protein>
<dbReference type="InterPro" id="IPR004181">
    <property type="entry name" value="Znf_MIZ"/>
</dbReference>
<comment type="caution">
    <text evidence="7">The sequence shown here is derived from an EMBL/GenBank/DDBJ whole genome shotgun (WGS) entry which is preliminary data.</text>
</comment>
<dbReference type="Proteomes" id="UP001321473">
    <property type="component" value="Unassembled WGS sequence"/>
</dbReference>
<feature type="compositionally biased region" description="Low complexity" evidence="5">
    <location>
        <begin position="130"/>
        <end position="139"/>
    </location>
</feature>
<dbReference type="GO" id="GO:0061665">
    <property type="term" value="F:SUMO ligase activity"/>
    <property type="evidence" value="ECO:0007669"/>
    <property type="project" value="TreeGrafter"/>
</dbReference>
<evidence type="ECO:0000256" key="3">
    <source>
        <dbReference type="ARBA" id="ARBA00022833"/>
    </source>
</evidence>
<dbReference type="Pfam" id="PF02891">
    <property type="entry name" value="zf-MIZ"/>
    <property type="match status" value="1"/>
</dbReference>
<dbReference type="Gene3D" id="3.30.40.10">
    <property type="entry name" value="Zinc/RING finger domain, C3HC4 (zinc finger)"/>
    <property type="match status" value="1"/>
</dbReference>
<name>A0AAQ4E493_AMBAM</name>
<evidence type="ECO:0000313" key="8">
    <source>
        <dbReference type="Proteomes" id="UP001321473"/>
    </source>
</evidence>
<keyword evidence="1" id="KW-0479">Metal-binding</keyword>
<evidence type="ECO:0000256" key="4">
    <source>
        <dbReference type="PROSITE-ProRule" id="PRU00452"/>
    </source>
</evidence>
<dbReference type="GO" id="GO:0008270">
    <property type="term" value="F:zinc ion binding"/>
    <property type="evidence" value="ECO:0007669"/>
    <property type="project" value="UniProtKB-KW"/>
</dbReference>
<dbReference type="AlphaFoldDB" id="A0AAQ4E493"/>
<dbReference type="PANTHER" id="PTHR10782:SF94">
    <property type="entry name" value="SUPPRESSOR OF VARIEGATION 2-10, ISOFORM I"/>
    <property type="match status" value="1"/>
</dbReference>
<dbReference type="InterPro" id="IPR013083">
    <property type="entry name" value="Znf_RING/FYVE/PHD"/>
</dbReference>
<keyword evidence="3" id="KW-0862">Zinc</keyword>
<feature type="domain" description="SP-RING-type" evidence="6">
    <location>
        <begin position="10"/>
        <end position="91"/>
    </location>
</feature>
<evidence type="ECO:0000256" key="5">
    <source>
        <dbReference type="SAM" id="MobiDB-lite"/>
    </source>
</evidence>
<dbReference type="EMBL" id="JARKHS020022502">
    <property type="protein sequence ID" value="KAK8769524.1"/>
    <property type="molecule type" value="Genomic_DNA"/>
</dbReference>
<dbReference type="PROSITE" id="PS51044">
    <property type="entry name" value="ZF_SP_RING"/>
    <property type="match status" value="1"/>
</dbReference>
<keyword evidence="8" id="KW-1185">Reference proteome</keyword>
<feature type="region of interest" description="Disordered" evidence="5">
    <location>
        <begin position="118"/>
        <end position="143"/>
    </location>
</feature>
<dbReference type="GO" id="GO:0016925">
    <property type="term" value="P:protein sumoylation"/>
    <property type="evidence" value="ECO:0007669"/>
    <property type="project" value="TreeGrafter"/>
</dbReference>
<evidence type="ECO:0000256" key="1">
    <source>
        <dbReference type="ARBA" id="ARBA00022723"/>
    </source>
</evidence>
<dbReference type="GO" id="GO:0006357">
    <property type="term" value="P:regulation of transcription by RNA polymerase II"/>
    <property type="evidence" value="ECO:0007669"/>
    <property type="project" value="TreeGrafter"/>
</dbReference>
<evidence type="ECO:0000259" key="6">
    <source>
        <dbReference type="PROSITE" id="PS51044"/>
    </source>
</evidence>